<feature type="region of interest" description="Disordered" evidence="4">
    <location>
        <begin position="288"/>
        <end position="320"/>
    </location>
</feature>
<dbReference type="Pfam" id="PF01458">
    <property type="entry name" value="SUFBD_core"/>
    <property type="match status" value="1"/>
</dbReference>
<comment type="similarity">
    <text evidence="3">Belongs to the iron-sulfur cluster assembly SufBD family.</text>
</comment>
<dbReference type="EMBL" id="KT984651">
    <property type="protein sequence ID" value="ANM86871.1"/>
    <property type="molecule type" value="mRNA"/>
</dbReference>
<evidence type="ECO:0000256" key="2">
    <source>
        <dbReference type="ARBA" id="ARBA00022840"/>
    </source>
</evidence>
<dbReference type="AlphaFoldDB" id="A0A192ZIY2"/>
<sequence length="689" mass="75252">MKRTKVITTGLLVHDLHVEVHGREILHGVNLEIHPGETHVLLGPNGCGKSTLLSAIMGFGDFTVTKGNIFYNGRDITKQSIDARARLGIGVMYQKAPSISGLKLRRLLSAIAPSESEERMEEMASSTNVGKLLMRDVNHGFSGGEVKRSELMQLLCQHPTLVMCDEPESGVDLENISLVGKTIEKLVKRTPETCGLIITHSGNVLDYMKGVDNGHIMIDGHLQCQGNPRSLLSTIRRFGFDGCVMCARDPSHPKSCATMDIEETPVVLLPPTFEDDFRELVEITARTQSEADKETKSTKNGKMGEPAPRTKKVAPSCSTGPANINEGGRVVISDIMDDDPLDVTETLNYLQVDDRIVQTLSPIVSGIEVLSLENALEKYSWIKERIFWNVVPMGKDEVTRYVALHEETDKRGYVIIAHEGVDSGDVPVRVALQLEDMEIQHVHNIIVAKKGSRLHVVSSCSCSQSSAGAHYGVTEFWVEEDAHLSNTMIHKWCDKSIVYPRSATIVEKNGVFLSNYVSTNAVKTIQSYPVAYLNGEGAVARFNSVIVAPKGALIDTGSRAILGALHTRAEMVSRMLTFGGKIIARAHIIGAKKDTYGHIECQGLVLHDTGGIHAIPEVEGIVEGSELSHEAAVGKIAREKIEYVMSRGLTEEQAIGTVIRGFVDVDMKGIPASLQKEIHEVVEVAAMGF</sequence>
<evidence type="ECO:0000256" key="1">
    <source>
        <dbReference type="ARBA" id="ARBA00022741"/>
    </source>
</evidence>
<evidence type="ECO:0000256" key="3">
    <source>
        <dbReference type="ARBA" id="ARBA00043967"/>
    </source>
</evidence>
<evidence type="ECO:0000313" key="6">
    <source>
        <dbReference type="EMBL" id="ANM86888.1"/>
    </source>
</evidence>
<dbReference type="GO" id="GO:0005524">
    <property type="term" value="F:ATP binding"/>
    <property type="evidence" value="ECO:0007669"/>
    <property type="project" value="UniProtKB-KW"/>
</dbReference>
<dbReference type="InterPro" id="IPR037284">
    <property type="entry name" value="SUF_FeS_clus_asmbl_SufBD_sf"/>
</dbReference>
<dbReference type="PROSITE" id="PS50893">
    <property type="entry name" value="ABC_TRANSPORTER_2"/>
    <property type="match status" value="1"/>
</dbReference>
<organism evidence="6">
    <name type="scientific">Stygiella incarcerata</name>
    <dbReference type="NCBI Taxonomy" id="1712417"/>
    <lineage>
        <taxon>Eukaryota</taxon>
        <taxon>Discoba</taxon>
        <taxon>Jakobida</taxon>
        <taxon>Andalucina</taxon>
        <taxon>Stygiellidae</taxon>
        <taxon>Stygiella</taxon>
    </lineage>
</organism>
<feature type="domain" description="ABC transporter" evidence="5">
    <location>
        <begin position="11"/>
        <end position="244"/>
    </location>
</feature>
<protein>
    <submittedName>
        <fullName evidence="6">SufCB</fullName>
    </submittedName>
</protein>
<dbReference type="GO" id="GO:0016887">
    <property type="term" value="F:ATP hydrolysis activity"/>
    <property type="evidence" value="ECO:0007669"/>
    <property type="project" value="InterPro"/>
</dbReference>
<dbReference type="Gene3D" id="3.40.50.300">
    <property type="entry name" value="P-loop containing nucleotide triphosphate hydrolases"/>
    <property type="match status" value="1"/>
</dbReference>
<evidence type="ECO:0000259" key="5">
    <source>
        <dbReference type="PROSITE" id="PS50893"/>
    </source>
</evidence>
<dbReference type="InterPro" id="IPR027417">
    <property type="entry name" value="P-loop_NTPase"/>
</dbReference>
<keyword evidence="2" id="KW-0067">ATP-binding</keyword>
<dbReference type="SUPFAM" id="SSF52540">
    <property type="entry name" value="P-loop containing nucleoside triphosphate hydrolases"/>
    <property type="match status" value="1"/>
</dbReference>
<dbReference type="PANTHER" id="PTHR30508:SF1">
    <property type="entry name" value="UPF0051 PROTEIN ABCI8, CHLOROPLASTIC-RELATED"/>
    <property type="match status" value="1"/>
</dbReference>
<evidence type="ECO:0000256" key="4">
    <source>
        <dbReference type="SAM" id="MobiDB-lite"/>
    </source>
</evidence>
<dbReference type="Pfam" id="PF00005">
    <property type="entry name" value="ABC_tran"/>
    <property type="match status" value="1"/>
</dbReference>
<reference evidence="6" key="1">
    <citation type="journal article" date="2016" name="Mol. Biol. Evol.">
        <title>Novel hydrogenosomes in the microaerophilic jakobid Stygiella incarcerata.</title>
        <authorList>
            <person name="Leger M.M."/>
            <person name="Eme L."/>
            <person name="Hug L.A."/>
            <person name="Roger A.J."/>
        </authorList>
    </citation>
    <scope>NUCLEOTIDE SEQUENCE</scope>
</reference>
<dbReference type="InterPro" id="IPR003593">
    <property type="entry name" value="AAA+_ATPase"/>
</dbReference>
<dbReference type="InterPro" id="IPR055346">
    <property type="entry name" value="Fe-S_cluster_assembly_SufBD"/>
</dbReference>
<dbReference type="SUPFAM" id="SSF101960">
    <property type="entry name" value="Stabilizer of iron transporter SufD"/>
    <property type="match status" value="1"/>
</dbReference>
<dbReference type="EMBL" id="KU169143">
    <property type="protein sequence ID" value="ANM86888.1"/>
    <property type="molecule type" value="Genomic_DNA"/>
</dbReference>
<dbReference type="PANTHER" id="PTHR30508">
    <property type="entry name" value="FES CLUSTER ASSEMBLY PROTEIN SUF"/>
    <property type="match status" value="1"/>
</dbReference>
<proteinExistence type="evidence at transcript level"/>
<gene>
    <name evidence="6" type="primary">SUFCB</name>
</gene>
<name>A0A192ZIY2_9EUKA</name>
<keyword evidence="1" id="KW-0547">Nucleotide-binding</keyword>
<dbReference type="GO" id="GO:0016226">
    <property type="term" value="P:iron-sulfur cluster assembly"/>
    <property type="evidence" value="ECO:0007669"/>
    <property type="project" value="InterPro"/>
</dbReference>
<dbReference type="InterPro" id="IPR000825">
    <property type="entry name" value="SUF_FeS_clus_asmbl_SufBD_core"/>
</dbReference>
<accession>A0A192ZIY2</accession>
<dbReference type="SMART" id="SM00382">
    <property type="entry name" value="AAA"/>
    <property type="match status" value="1"/>
</dbReference>
<dbReference type="InterPro" id="IPR003439">
    <property type="entry name" value="ABC_transporter-like_ATP-bd"/>
</dbReference>